<name>A0AC60PSS2_IXOPE</name>
<reference evidence="1 2" key="1">
    <citation type="journal article" date="2020" name="Cell">
        <title>Large-Scale Comparative Analyses of Tick Genomes Elucidate Their Genetic Diversity and Vector Capacities.</title>
        <authorList>
            <consortium name="Tick Genome and Microbiome Consortium (TIGMIC)"/>
            <person name="Jia N."/>
            <person name="Wang J."/>
            <person name="Shi W."/>
            <person name="Du L."/>
            <person name="Sun Y."/>
            <person name="Zhan W."/>
            <person name="Jiang J.F."/>
            <person name="Wang Q."/>
            <person name="Zhang B."/>
            <person name="Ji P."/>
            <person name="Bell-Sakyi L."/>
            <person name="Cui X.M."/>
            <person name="Yuan T.T."/>
            <person name="Jiang B.G."/>
            <person name="Yang W.F."/>
            <person name="Lam T.T."/>
            <person name="Chang Q.C."/>
            <person name="Ding S.J."/>
            <person name="Wang X.J."/>
            <person name="Zhu J.G."/>
            <person name="Ruan X.D."/>
            <person name="Zhao L."/>
            <person name="Wei J.T."/>
            <person name="Ye R.Z."/>
            <person name="Que T.C."/>
            <person name="Du C.H."/>
            <person name="Zhou Y.H."/>
            <person name="Cheng J.X."/>
            <person name="Dai P.F."/>
            <person name="Guo W.B."/>
            <person name="Han X.H."/>
            <person name="Huang E.J."/>
            <person name="Li L.F."/>
            <person name="Wei W."/>
            <person name="Gao Y.C."/>
            <person name="Liu J.Z."/>
            <person name="Shao H.Z."/>
            <person name="Wang X."/>
            <person name="Wang C.C."/>
            <person name="Yang T.C."/>
            <person name="Huo Q.B."/>
            <person name="Li W."/>
            <person name="Chen H.Y."/>
            <person name="Chen S.E."/>
            <person name="Zhou L.G."/>
            <person name="Ni X.B."/>
            <person name="Tian J.H."/>
            <person name="Sheng Y."/>
            <person name="Liu T."/>
            <person name="Pan Y.S."/>
            <person name="Xia L.Y."/>
            <person name="Li J."/>
            <person name="Zhao F."/>
            <person name="Cao W.C."/>
        </authorList>
    </citation>
    <scope>NUCLEOTIDE SEQUENCE [LARGE SCALE GENOMIC DNA]</scope>
    <source>
        <strain evidence="1">Iper-2018</strain>
    </source>
</reference>
<keyword evidence="2" id="KW-1185">Reference proteome</keyword>
<evidence type="ECO:0000313" key="2">
    <source>
        <dbReference type="Proteomes" id="UP000805193"/>
    </source>
</evidence>
<comment type="caution">
    <text evidence="1">The sequence shown here is derived from an EMBL/GenBank/DDBJ whole genome shotgun (WGS) entry which is preliminary data.</text>
</comment>
<gene>
    <name evidence="1" type="ORF">HPB47_000092</name>
</gene>
<sequence>MSIAQVIRLLDVVASSSGVVLVLELLRCNLSTLIHNPERPLNEAHVKCCMRMLLKGLGHCHAMGILHRDLKPTNLLVNSRGILKLADFGLACLDSKDREKSACVATRWYRAPELLYGAQDYGSGIDLWAAGCVLAEMLNGSPLFRGESDIEQLCLVIKALGTPNQRTWPGLAQLPDYSKITFPESEALPWRDLLPDVGRSSRDLVKGFLVYDPLSRLSCSQAAYHFHQKPMFTLHWKLSSAPLKTTRN</sequence>
<accession>A0AC60PSS2</accession>
<evidence type="ECO:0000313" key="1">
    <source>
        <dbReference type="EMBL" id="KAG0424160.1"/>
    </source>
</evidence>
<protein>
    <submittedName>
        <fullName evidence="1">Uncharacterized protein</fullName>
    </submittedName>
</protein>
<organism evidence="1 2">
    <name type="scientific">Ixodes persulcatus</name>
    <name type="common">Taiga tick</name>
    <dbReference type="NCBI Taxonomy" id="34615"/>
    <lineage>
        <taxon>Eukaryota</taxon>
        <taxon>Metazoa</taxon>
        <taxon>Ecdysozoa</taxon>
        <taxon>Arthropoda</taxon>
        <taxon>Chelicerata</taxon>
        <taxon>Arachnida</taxon>
        <taxon>Acari</taxon>
        <taxon>Parasitiformes</taxon>
        <taxon>Ixodida</taxon>
        <taxon>Ixodoidea</taxon>
        <taxon>Ixodidae</taxon>
        <taxon>Ixodinae</taxon>
        <taxon>Ixodes</taxon>
    </lineage>
</organism>
<dbReference type="Proteomes" id="UP000805193">
    <property type="component" value="Unassembled WGS sequence"/>
</dbReference>
<dbReference type="EMBL" id="JABSTQ010010009">
    <property type="protein sequence ID" value="KAG0424160.1"/>
    <property type="molecule type" value="Genomic_DNA"/>
</dbReference>
<proteinExistence type="predicted"/>